<dbReference type="EMBL" id="BSXV01001927">
    <property type="protein sequence ID" value="GME94353.1"/>
    <property type="molecule type" value="Genomic_DNA"/>
</dbReference>
<gene>
    <name evidence="1" type="ORF">Cboi01_000348900</name>
</gene>
<keyword evidence="2" id="KW-1185">Reference proteome</keyword>
<proteinExistence type="predicted"/>
<organism evidence="1 2">
    <name type="scientific">Candida boidinii</name>
    <name type="common">Yeast</name>
    <dbReference type="NCBI Taxonomy" id="5477"/>
    <lineage>
        <taxon>Eukaryota</taxon>
        <taxon>Fungi</taxon>
        <taxon>Dikarya</taxon>
        <taxon>Ascomycota</taxon>
        <taxon>Saccharomycotina</taxon>
        <taxon>Pichiomycetes</taxon>
        <taxon>Pichiales</taxon>
        <taxon>Pichiaceae</taxon>
        <taxon>Ogataea</taxon>
        <taxon>Ogataea/Candida clade</taxon>
    </lineage>
</organism>
<reference evidence="1" key="1">
    <citation type="submission" date="2023-04" db="EMBL/GenBank/DDBJ databases">
        <title>Candida boidinii NBRC 1967.</title>
        <authorList>
            <person name="Ichikawa N."/>
            <person name="Sato H."/>
            <person name="Tonouchi N."/>
        </authorList>
    </citation>
    <scope>NUCLEOTIDE SEQUENCE</scope>
    <source>
        <strain evidence="1">NBRC 1967</strain>
    </source>
</reference>
<comment type="caution">
    <text evidence="1">The sequence shown here is derived from an EMBL/GenBank/DDBJ whole genome shotgun (WGS) entry which is preliminary data.</text>
</comment>
<evidence type="ECO:0000313" key="2">
    <source>
        <dbReference type="Proteomes" id="UP001165101"/>
    </source>
</evidence>
<sequence>MKDAENDLMKSLNYNPNYVPSLCRLGFLYLYEGNTIKSLENYVKAVQICSGQPHTLDRFKSQLKESVKLAESRARAQGYPQDYIDEIIPDTVRITLDSYRSLPTDNTDILNRNANSINIRNAQTAAANNEARPRGIAITTNAGGESLAELLNNVGSALTSGNTNIFGITPGATTTEIPAISPISFRFPNGVTPTQTAGTTTTAAAGAAAGPQTTNPRTTEPTIIAGPNGASAIYTVDASNANDMTNIFQNIGNFTSGILDGFVNNMNNNNPDFPNQNTTSNANTSNNTPTRSTPAPMPEPAEAARAAAAAAAAAGISTPQPSGSEPNLETQIPTNTSLPVPTGTPNDQNQRTSPHDSSLGSSHTTPSSDAMDEDPDVGVPDEETPLVSFNNNSTNTSTGATPTGNPTVTSFRIPFGQTTTTIPPTGNVSIRTTTTRTTPGSAPRVTVRTQSQSSTQTPSQGQSSTQTQTQTQTQNQNQSQSQNQQQQQQQQQSGFLSNVQNIASIASNIMQTMSNANGEGPNPASFAEQLARTLHNANVNAVRTSTNNSNQSSSNSQTHNNDNLEHSDLDLD</sequence>
<evidence type="ECO:0000313" key="1">
    <source>
        <dbReference type="EMBL" id="GME94353.1"/>
    </source>
</evidence>
<dbReference type="Proteomes" id="UP001165101">
    <property type="component" value="Unassembled WGS sequence"/>
</dbReference>
<protein>
    <submittedName>
        <fullName evidence="1">Unnamed protein product</fullName>
    </submittedName>
</protein>
<name>A0ACB5TSF0_CANBO</name>
<accession>A0ACB5TSF0</accession>